<evidence type="ECO:0000313" key="2">
    <source>
        <dbReference type="Proteomes" id="UP001433508"/>
    </source>
</evidence>
<gene>
    <name evidence="1" type="ORF">V1525DRAFT_19681</name>
</gene>
<name>A0ACC3STW4_LIPKO</name>
<sequence length="517" mass="57240">MFAKLKEQELYQDLNPRLILIGIVSSMGAMGFGFDNGWWGSALGLSQFQRKYGSYNEASGKWFMSAQKTSVGTGTGSAGIILGCILAPFVARFLGRKKSFLIMSCLITVGVVLEVTALTSFWQLVVGRIIVYSGIGLASNVVPLYQSECAPPRVRGAYLALYSFFTSFGSFLSTLTVWLSHSRSDQWQYRVVILCQLFIPFVYVSAYAFIPESPRYLVYQGRLDEAELVMNSLYNHTETIHEEVQLLRLQVEEQQELHKATSLLDCIRGTNLRRTICAMGVQTLQQAQGVSFIQNFIVVFMQQLGFADSLRTNVLVTGCGFAVHCVTFITFDKIGRRQAMMIGALGLATMMLAVGGVTAKGVGNLSNSAQNGCAAMLVLWYCIYGITWGPGPWVVAAEIGTGQLRERTIFLASMASFVTSVPINFVNPYVQKAINGSVTFIYGGWSVFAIFFIWFVLPETKGRSLEELDEMFQAKLKTREFSKYVSMGLGARITKLQAGVEDEEKIGKIDVTHEDKV</sequence>
<organism evidence="1 2">
    <name type="scientific">Lipomyces kononenkoae</name>
    <name type="common">Yeast</name>
    <dbReference type="NCBI Taxonomy" id="34357"/>
    <lineage>
        <taxon>Eukaryota</taxon>
        <taxon>Fungi</taxon>
        <taxon>Dikarya</taxon>
        <taxon>Ascomycota</taxon>
        <taxon>Saccharomycotina</taxon>
        <taxon>Lipomycetes</taxon>
        <taxon>Lipomycetales</taxon>
        <taxon>Lipomycetaceae</taxon>
        <taxon>Lipomyces</taxon>
    </lineage>
</organism>
<reference evidence="2" key="1">
    <citation type="journal article" date="2024" name="Front. Bioeng. Biotechnol.">
        <title>Genome-scale model development and genomic sequencing of the oleaginous clade Lipomyces.</title>
        <authorList>
            <person name="Czajka J.J."/>
            <person name="Han Y."/>
            <person name="Kim J."/>
            <person name="Mondo S.J."/>
            <person name="Hofstad B.A."/>
            <person name="Robles A."/>
            <person name="Haridas S."/>
            <person name="Riley R."/>
            <person name="LaButti K."/>
            <person name="Pangilinan J."/>
            <person name="Andreopoulos W."/>
            <person name="Lipzen A."/>
            <person name="Yan J."/>
            <person name="Wang M."/>
            <person name="Ng V."/>
            <person name="Grigoriev I.V."/>
            <person name="Spatafora J.W."/>
            <person name="Magnuson J.K."/>
            <person name="Baker S.E."/>
            <person name="Pomraning K.R."/>
        </authorList>
    </citation>
    <scope>NUCLEOTIDE SEQUENCE [LARGE SCALE GENOMIC DNA]</scope>
    <source>
        <strain evidence="2">CBS 7786</strain>
    </source>
</reference>
<comment type="caution">
    <text evidence="1">The sequence shown here is derived from an EMBL/GenBank/DDBJ whole genome shotgun (WGS) entry which is preliminary data.</text>
</comment>
<protein>
    <submittedName>
        <fullName evidence="1">General substrate transporter</fullName>
    </submittedName>
</protein>
<dbReference type="Proteomes" id="UP001433508">
    <property type="component" value="Unassembled WGS sequence"/>
</dbReference>
<accession>A0ACC3STW4</accession>
<proteinExistence type="predicted"/>
<dbReference type="EMBL" id="MU971434">
    <property type="protein sequence ID" value="KAK9235045.1"/>
    <property type="molecule type" value="Genomic_DNA"/>
</dbReference>
<keyword evidence="2" id="KW-1185">Reference proteome</keyword>
<evidence type="ECO:0000313" key="1">
    <source>
        <dbReference type="EMBL" id="KAK9235045.1"/>
    </source>
</evidence>